<dbReference type="Proteomes" id="UP001595457">
    <property type="component" value="Unassembled WGS sequence"/>
</dbReference>
<sequence>MSNEAAATCRFFVTYSGVKLPLKLMNELGEADLHNRNTFFRGHFDARERLVRLEKMVYGELELQHVYAYHDHGPLRLAEITDADGEVTRLEFDEDGQPL</sequence>
<proteinExistence type="predicted"/>
<keyword evidence="2" id="KW-1185">Reference proteome</keyword>
<evidence type="ECO:0000313" key="2">
    <source>
        <dbReference type="Proteomes" id="UP001595457"/>
    </source>
</evidence>
<comment type="caution">
    <text evidence="1">The sequence shown here is derived from an EMBL/GenBank/DDBJ whole genome shotgun (WGS) entry which is preliminary data.</text>
</comment>
<dbReference type="EMBL" id="JBHRSJ010000034">
    <property type="protein sequence ID" value="MFC2973757.1"/>
    <property type="molecule type" value="Genomic_DNA"/>
</dbReference>
<reference evidence="2" key="1">
    <citation type="journal article" date="2019" name="Int. J. Syst. Evol. Microbiol.">
        <title>The Global Catalogue of Microorganisms (GCM) 10K type strain sequencing project: providing services to taxonomists for standard genome sequencing and annotation.</title>
        <authorList>
            <consortium name="The Broad Institute Genomics Platform"/>
            <consortium name="The Broad Institute Genome Sequencing Center for Infectious Disease"/>
            <person name="Wu L."/>
            <person name="Ma J."/>
        </authorList>
    </citation>
    <scope>NUCLEOTIDE SEQUENCE [LARGE SCALE GENOMIC DNA]</scope>
    <source>
        <strain evidence="2">KCTC 62195</strain>
    </source>
</reference>
<evidence type="ECO:0000313" key="1">
    <source>
        <dbReference type="EMBL" id="MFC2973757.1"/>
    </source>
</evidence>
<accession>A0ABV7AWG2</accession>
<protein>
    <submittedName>
        <fullName evidence="1">DUF6156 family protein</fullName>
    </submittedName>
</protein>
<gene>
    <name evidence="1" type="ORF">ACFOJE_16250</name>
</gene>
<dbReference type="InterPro" id="IPR046154">
    <property type="entry name" value="DUF6156"/>
</dbReference>
<organism evidence="1 2">
    <name type="scientific">Azotobacter bryophylli</name>
    <dbReference type="NCBI Taxonomy" id="1986537"/>
    <lineage>
        <taxon>Bacteria</taxon>
        <taxon>Pseudomonadati</taxon>
        <taxon>Pseudomonadota</taxon>
        <taxon>Gammaproteobacteria</taxon>
        <taxon>Pseudomonadales</taxon>
        <taxon>Pseudomonadaceae</taxon>
        <taxon>Azotobacter</taxon>
    </lineage>
</organism>
<dbReference type="Pfam" id="PF19653">
    <property type="entry name" value="DUF6156"/>
    <property type="match status" value="1"/>
</dbReference>
<dbReference type="RefSeq" id="WP_377815604.1">
    <property type="nucleotide sequence ID" value="NZ_JBHRSJ010000034.1"/>
</dbReference>
<name>A0ABV7AWG2_9GAMM</name>